<dbReference type="Proteomes" id="UP000251213">
    <property type="component" value="Unassembled WGS sequence"/>
</dbReference>
<dbReference type="PROSITE" id="PS51077">
    <property type="entry name" value="HTH_ICLR"/>
    <property type="match status" value="1"/>
</dbReference>
<keyword evidence="2" id="KW-0238">DNA-binding</keyword>
<evidence type="ECO:0000256" key="5">
    <source>
        <dbReference type="ARBA" id="ARBA00070406"/>
    </source>
</evidence>
<dbReference type="InterPro" id="IPR029016">
    <property type="entry name" value="GAF-like_dom_sf"/>
</dbReference>
<name>A0A364K7F5_9BACL</name>
<dbReference type="AlphaFoldDB" id="A0A364K7F5"/>
<dbReference type="InterPro" id="IPR005471">
    <property type="entry name" value="Tscrpt_reg_IclR_N"/>
</dbReference>
<keyword evidence="9" id="KW-1185">Reference proteome</keyword>
<dbReference type="PROSITE" id="PS51078">
    <property type="entry name" value="ICLR_ED"/>
    <property type="match status" value="1"/>
</dbReference>
<dbReference type="InterPro" id="IPR036388">
    <property type="entry name" value="WH-like_DNA-bd_sf"/>
</dbReference>
<comment type="function">
    <text evidence="4">May be an activator protein for the gylABX operon.</text>
</comment>
<reference evidence="8 9" key="1">
    <citation type="submission" date="2018-06" db="EMBL/GenBank/DDBJ databases">
        <title>Thermoflavimicrobium daqus sp. nov., a thermophilic microbe isolated from Moutai-flavour Daqu.</title>
        <authorList>
            <person name="Wang X."/>
            <person name="Zhou H."/>
        </authorList>
    </citation>
    <scope>NUCLEOTIDE SEQUENCE [LARGE SCALE GENOMIC DNA]</scope>
    <source>
        <strain evidence="8 9">FBKL4.011</strain>
    </source>
</reference>
<dbReference type="SUPFAM" id="SSF55781">
    <property type="entry name" value="GAF domain-like"/>
    <property type="match status" value="1"/>
</dbReference>
<gene>
    <name evidence="8" type="ORF">DL897_04205</name>
</gene>
<sequence>MPDDKYVKSVDRALQLFDVISTKREGFGITELSNKVLLNKTSVYRMLSTLVKHGLVEQDLQTGKYKLGYKVLEISSKLLEGLDLRMEAKRYLKELEAHTNEVIHLVVYNQREAVYIEKLEGNETLRMHSRVGARAPLHCTSVGKVILAFLPAEEVEEVLRDYSFHAHTPHTITVKEELLQHLQEVRQKGFALDLEENELGINCIAAPIFDHQGHIVAAISVSGPVIRMTPQRLEELQGLMMEISRKISSRLGYNSY</sequence>
<dbReference type="GO" id="GO:0003700">
    <property type="term" value="F:DNA-binding transcription factor activity"/>
    <property type="evidence" value="ECO:0007669"/>
    <property type="project" value="TreeGrafter"/>
</dbReference>
<protein>
    <recommendedName>
        <fullName evidence="5">Glycerol operon regulatory protein</fullName>
    </recommendedName>
</protein>
<dbReference type="RefSeq" id="WP_113657893.1">
    <property type="nucleotide sequence ID" value="NZ_KZ845664.1"/>
</dbReference>
<comment type="caution">
    <text evidence="8">The sequence shown here is derived from an EMBL/GenBank/DDBJ whole genome shotgun (WGS) entry which is preliminary data.</text>
</comment>
<evidence type="ECO:0000259" key="6">
    <source>
        <dbReference type="PROSITE" id="PS51077"/>
    </source>
</evidence>
<dbReference type="Pfam" id="PF01614">
    <property type="entry name" value="IclR_C"/>
    <property type="match status" value="1"/>
</dbReference>
<evidence type="ECO:0000259" key="7">
    <source>
        <dbReference type="PROSITE" id="PS51078"/>
    </source>
</evidence>
<dbReference type="PANTHER" id="PTHR30136">
    <property type="entry name" value="HELIX-TURN-HELIX TRANSCRIPTIONAL REGULATOR, ICLR FAMILY"/>
    <property type="match status" value="1"/>
</dbReference>
<dbReference type="FunFam" id="1.10.10.10:FF:000056">
    <property type="entry name" value="IclR family transcriptional regulator"/>
    <property type="match status" value="1"/>
</dbReference>
<evidence type="ECO:0000256" key="1">
    <source>
        <dbReference type="ARBA" id="ARBA00023015"/>
    </source>
</evidence>
<dbReference type="Gene3D" id="1.10.10.10">
    <property type="entry name" value="Winged helix-like DNA-binding domain superfamily/Winged helix DNA-binding domain"/>
    <property type="match status" value="1"/>
</dbReference>
<evidence type="ECO:0000256" key="4">
    <source>
        <dbReference type="ARBA" id="ARBA00058938"/>
    </source>
</evidence>
<accession>A0A364K7F5</accession>
<evidence type="ECO:0000313" key="9">
    <source>
        <dbReference type="Proteomes" id="UP000251213"/>
    </source>
</evidence>
<reference evidence="8 9" key="2">
    <citation type="submission" date="2018-06" db="EMBL/GenBank/DDBJ databases">
        <authorList>
            <person name="Zhirakovskaya E."/>
        </authorList>
    </citation>
    <scope>NUCLEOTIDE SEQUENCE [LARGE SCALE GENOMIC DNA]</scope>
    <source>
        <strain evidence="8 9">FBKL4.011</strain>
    </source>
</reference>
<proteinExistence type="predicted"/>
<dbReference type="SMART" id="SM00346">
    <property type="entry name" value="HTH_ICLR"/>
    <property type="match status" value="1"/>
</dbReference>
<dbReference type="InterPro" id="IPR036390">
    <property type="entry name" value="WH_DNA-bd_sf"/>
</dbReference>
<organism evidence="8 9">
    <name type="scientific">Thermoflavimicrobium daqui</name>
    <dbReference type="NCBI Taxonomy" id="2137476"/>
    <lineage>
        <taxon>Bacteria</taxon>
        <taxon>Bacillati</taxon>
        <taxon>Bacillota</taxon>
        <taxon>Bacilli</taxon>
        <taxon>Bacillales</taxon>
        <taxon>Thermoactinomycetaceae</taxon>
        <taxon>Thermoflavimicrobium</taxon>
    </lineage>
</organism>
<feature type="domain" description="IclR-ED" evidence="7">
    <location>
        <begin position="70"/>
        <end position="253"/>
    </location>
</feature>
<dbReference type="OrthoDB" id="9791752at2"/>
<dbReference type="SUPFAM" id="SSF46785">
    <property type="entry name" value="Winged helix' DNA-binding domain"/>
    <property type="match status" value="1"/>
</dbReference>
<dbReference type="GO" id="GO:0003677">
    <property type="term" value="F:DNA binding"/>
    <property type="evidence" value="ECO:0007669"/>
    <property type="project" value="UniProtKB-KW"/>
</dbReference>
<dbReference type="InterPro" id="IPR050707">
    <property type="entry name" value="HTH_MetabolicPath_Reg"/>
</dbReference>
<dbReference type="InterPro" id="IPR014757">
    <property type="entry name" value="Tscrpt_reg_IclR_C"/>
</dbReference>
<dbReference type="EMBL" id="QJKK01000002">
    <property type="protein sequence ID" value="RAL26208.1"/>
    <property type="molecule type" value="Genomic_DNA"/>
</dbReference>
<dbReference type="GO" id="GO:0045892">
    <property type="term" value="P:negative regulation of DNA-templated transcription"/>
    <property type="evidence" value="ECO:0007669"/>
    <property type="project" value="UniProtKB-ARBA"/>
</dbReference>
<dbReference type="Pfam" id="PF09339">
    <property type="entry name" value="HTH_IclR"/>
    <property type="match status" value="1"/>
</dbReference>
<keyword evidence="1" id="KW-0805">Transcription regulation</keyword>
<evidence type="ECO:0000313" key="8">
    <source>
        <dbReference type="EMBL" id="RAL26208.1"/>
    </source>
</evidence>
<keyword evidence="3" id="KW-0804">Transcription</keyword>
<evidence type="ECO:0000256" key="2">
    <source>
        <dbReference type="ARBA" id="ARBA00023125"/>
    </source>
</evidence>
<dbReference type="PANTHER" id="PTHR30136:SF35">
    <property type="entry name" value="HTH-TYPE TRANSCRIPTIONAL REGULATOR RV1719"/>
    <property type="match status" value="1"/>
</dbReference>
<feature type="domain" description="HTH iclR-type" evidence="6">
    <location>
        <begin position="7"/>
        <end position="69"/>
    </location>
</feature>
<evidence type="ECO:0000256" key="3">
    <source>
        <dbReference type="ARBA" id="ARBA00023163"/>
    </source>
</evidence>
<dbReference type="Gene3D" id="3.30.450.40">
    <property type="match status" value="1"/>
</dbReference>